<evidence type="ECO:0000256" key="2">
    <source>
        <dbReference type="ARBA" id="ARBA00022695"/>
    </source>
</evidence>
<organism evidence="4 5">
    <name type="scientific">Helicobacter trogontum</name>
    <dbReference type="NCBI Taxonomy" id="50960"/>
    <lineage>
        <taxon>Bacteria</taxon>
        <taxon>Pseudomonadati</taxon>
        <taxon>Campylobacterota</taxon>
        <taxon>Epsilonproteobacteria</taxon>
        <taxon>Campylobacterales</taxon>
        <taxon>Helicobacteraceae</taxon>
        <taxon>Helicobacter</taxon>
    </lineage>
</organism>
<keyword evidence="2 4" id="KW-0548">Nucleotidyltransferase</keyword>
<dbReference type="STRING" id="50960.LS81_00690"/>
<reference evidence="4 5" key="1">
    <citation type="journal article" date="2014" name="Genome Announc.">
        <title>Draft genome sequences of eight enterohepatic helicobacter species isolated from both laboratory and wild rodents.</title>
        <authorList>
            <person name="Sheh A."/>
            <person name="Shen Z."/>
            <person name="Fox J.G."/>
        </authorList>
    </citation>
    <scope>NUCLEOTIDE SEQUENCE [LARGE SCALE GENOMIC DNA]</scope>
    <source>
        <strain evidence="4 5">ATCC 49310</strain>
    </source>
</reference>
<evidence type="ECO:0000313" key="5">
    <source>
        <dbReference type="Proteomes" id="UP000029861"/>
    </source>
</evidence>
<comment type="caution">
    <text evidence="4">The sequence shown here is derived from an EMBL/GenBank/DDBJ whole genome shotgun (WGS) entry which is preliminary data.</text>
</comment>
<dbReference type="Gene3D" id="3.90.550.10">
    <property type="entry name" value="Spore Coat Polysaccharide Biosynthesis Protein SpsA, Chain A"/>
    <property type="match status" value="1"/>
</dbReference>
<name>A0A4U8TAX3_9HELI</name>
<gene>
    <name evidence="4" type="ORF">LS80_007610</name>
</gene>
<dbReference type="InterPro" id="IPR050065">
    <property type="entry name" value="GlmU-like"/>
</dbReference>
<dbReference type="EMBL" id="JRPK02000027">
    <property type="protein sequence ID" value="TLD97009.1"/>
    <property type="molecule type" value="Genomic_DNA"/>
</dbReference>
<accession>A0A4U8TAX3</accession>
<dbReference type="GO" id="GO:0016779">
    <property type="term" value="F:nucleotidyltransferase activity"/>
    <property type="evidence" value="ECO:0007669"/>
    <property type="project" value="UniProtKB-KW"/>
</dbReference>
<dbReference type="AlphaFoldDB" id="A0A4U8TAX3"/>
<feature type="domain" description="Nucleotidyl transferase" evidence="3">
    <location>
        <begin position="2"/>
        <end position="76"/>
    </location>
</feature>
<dbReference type="InterPro" id="IPR005835">
    <property type="entry name" value="NTP_transferase_dom"/>
</dbReference>
<evidence type="ECO:0000313" key="4">
    <source>
        <dbReference type="EMBL" id="TLD97009.1"/>
    </source>
</evidence>
<dbReference type="InterPro" id="IPR029044">
    <property type="entry name" value="Nucleotide-diphossugar_trans"/>
</dbReference>
<dbReference type="PANTHER" id="PTHR43584:SF8">
    <property type="entry name" value="N-ACETYLMURAMATE ALPHA-1-PHOSPHATE URIDYLYLTRANSFERASE"/>
    <property type="match status" value="1"/>
</dbReference>
<dbReference type="PANTHER" id="PTHR43584">
    <property type="entry name" value="NUCLEOTIDYL TRANSFERASE"/>
    <property type="match status" value="1"/>
</dbReference>
<evidence type="ECO:0000259" key="3">
    <source>
        <dbReference type="Pfam" id="PF00483"/>
    </source>
</evidence>
<dbReference type="Proteomes" id="UP000029861">
    <property type="component" value="Unassembled WGS sequence"/>
</dbReference>
<dbReference type="CDD" id="cd02523">
    <property type="entry name" value="PC_cytidylyltransferase"/>
    <property type="match status" value="1"/>
</dbReference>
<proteinExistence type="predicted"/>
<protein>
    <submittedName>
        <fullName evidence="4">Phosphocholine cytidylyltransferase family protein</fullName>
    </submittedName>
</protein>
<sequence length="269" mass="31145">MKAIILAAGFGQRLMPLTQDVPKCMVCYKGRSIIDYILSAMSESGIKEVCIVGGYKFNVLREYINKTYVESCGTNPKNKIRQIRFYNNENYTHTNMVATLFCAKEFLLECIDKREDLLVSYADIIYFSGTVKKLISCNHDLGIVVDRAWKKLWSLRFSDPLSDAETLKLNGDKIVELGKKPKGYDEIEGQYIGLFKISHNFLSKVIECYENLDRKAYYDSKDFNNMYMTSFLQLLIDRYHNASMVEIFGNWCEIDFKSDLDIDFLELVL</sequence>
<evidence type="ECO:0000256" key="1">
    <source>
        <dbReference type="ARBA" id="ARBA00022679"/>
    </source>
</evidence>
<dbReference type="SUPFAM" id="SSF53448">
    <property type="entry name" value="Nucleotide-diphospho-sugar transferases"/>
    <property type="match status" value="1"/>
</dbReference>
<dbReference type="RefSeq" id="WP_034318255.1">
    <property type="nucleotide sequence ID" value="NZ_FZND01000089.1"/>
</dbReference>
<keyword evidence="1 4" id="KW-0808">Transferase</keyword>
<dbReference type="Pfam" id="PF00483">
    <property type="entry name" value="NTP_transferase"/>
    <property type="match status" value="1"/>
</dbReference>